<gene>
    <name evidence="2" type="ORF">EGYM00163_LOCUS2097</name>
</gene>
<dbReference type="PANTHER" id="PTHR13378:SF1">
    <property type="entry name" value="RAGULATOR COMPLEX PROTEIN LAMTOR3"/>
    <property type="match status" value="1"/>
</dbReference>
<dbReference type="AlphaFoldDB" id="A0A7S4FEJ1"/>
<dbReference type="InterPro" id="IPR015019">
    <property type="entry name" value="LAMTOR3"/>
</dbReference>
<evidence type="ECO:0000256" key="1">
    <source>
        <dbReference type="ARBA" id="ARBA00005356"/>
    </source>
</evidence>
<reference evidence="2" key="1">
    <citation type="submission" date="2021-01" db="EMBL/GenBank/DDBJ databases">
        <authorList>
            <person name="Corre E."/>
            <person name="Pelletier E."/>
            <person name="Niang G."/>
            <person name="Scheremetjew M."/>
            <person name="Finn R."/>
            <person name="Kale V."/>
            <person name="Holt S."/>
            <person name="Cochrane G."/>
            <person name="Meng A."/>
            <person name="Brown T."/>
            <person name="Cohen L."/>
        </authorList>
    </citation>
    <scope>NUCLEOTIDE SEQUENCE</scope>
    <source>
        <strain evidence="2">CCMP1594</strain>
    </source>
</reference>
<dbReference type="EMBL" id="HBJA01006622">
    <property type="protein sequence ID" value="CAE0790983.1"/>
    <property type="molecule type" value="Transcribed_RNA"/>
</dbReference>
<dbReference type="SMART" id="SM01278">
    <property type="entry name" value="MAPKK1_Int"/>
    <property type="match status" value="1"/>
</dbReference>
<proteinExistence type="inferred from homology"/>
<protein>
    <recommendedName>
        <fullName evidence="3">Roadblock/LAMTOR2 domain-containing protein</fullName>
    </recommendedName>
</protein>
<accession>A0A7S4FEJ1</accession>
<dbReference type="SUPFAM" id="SSF103196">
    <property type="entry name" value="Roadblock/LC7 domain"/>
    <property type="match status" value="1"/>
</dbReference>
<sequence length="141" mass="15635">MTTVEFSFDDFFNELLKRHRGLEAIVITDANGIICIKAVAQHVTELPNIKQMTATMTLATEQAAKLRMGNSKSILLCYNSHNVLQYSDAPLMVTLVGDNKDGTGNSGMLYTIMGLMQSSQIMDELKAKIQHETDMDDTFLA</sequence>
<evidence type="ECO:0000313" key="2">
    <source>
        <dbReference type="EMBL" id="CAE0790983.1"/>
    </source>
</evidence>
<dbReference type="GO" id="GO:0071986">
    <property type="term" value="C:Ragulator complex"/>
    <property type="evidence" value="ECO:0007669"/>
    <property type="project" value="TreeGrafter"/>
</dbReference>
<dbReference type="Gene3D" id="3.30.450.30">
    <property type="entry name" value="Dynein light chain 2a, cytoplasmic"/>
    <property type="match status" value="1"/>
</dbReference>
<comment type="similarity">
    <text evidence="1">Belongs to the LAMTOR3 family.</text>
</comment>
<dbReference type="GO" id="GO:0071230">
    <property type="term" value="P:cellular response to amino acid stimulus"/>
    <property type="evidence" value="ECO:0007669"/>
    <property type="project" value="TreeGrafter"/>
</dbReference>
<dbReference type="Pfam" id="PF08923">
    <property type="entry name" value="MAPKK1_Int"/>
    <property type="match status" value="1"/>
</dbReference>
<dbReference type="PANTHER" id="PTHR13378">
    <property type="entry name" value="REGULATOR COMPLEX PROTEIN LAMTOR3"/>
    <property type="match status" value="1"/>
</dbReference>
<organism evidence="2">
    <name type="scientific">Eutreptiella gymnastica</name>
    <dbReference type="NCBI Taxonomy" id="73025"/>
    <lineage>
        <taxon>Eukaryota</taxon>
        <taxon>Discoba</taxon>
        <taxon>Euglenozoa</taxon>
        <taxon>Euglenida</taxon>
        <taxon>Spirocuta</taxon>
        <taxon>Euglenophyceae</taxon>
        <taxon>Eutreptiales</taxon>
        <taxon>Eutreptiaceae</taxon>
        <taxon>Eutreptiella</taxon>
    </lineage>
</organism>
<name>A0A7S4FEJ1_9EUGL</name>
<dbReference type="GO" id="GO:0032008">
    <property type="term" value="P:positive regulation of TOR signaling"/>
    <property type="evidence" value="ECO:0007669"/>
    <property type="project" value="TreeGrafter"/>
</dbReference>
<evidence type="ECO:0008006" key="3">
    <source>
        <dbReference type="Google" id="ProtNLM"/>
    </source>
</evidence>